<accession>A0A8W7PH17</accession>
<dbReference type="AlphaFoldDB" id="A0A8W7PH17"/>
<dbReference type="Proteomes" id="UP000075882">
    <property type="component" value="Unassembled WGS sequence"/>
</dbReference>
<protein>
    <submittedName>
        <fullName evidence="2">Uncharacterized protein</fullName>
    </submittedName>
</protein>
<evidence type="ECO:0000313" key="2">
    <source>
        <dbReference type="EnsemblMetazoa" id="ACOM031568-PA.1"/>
    </source>
</evidence>
<dbReference type="EnsemblMetazoa" id="ACOM031568-RA">
    <property type="protein sequence ID" value="ACOM031568-PA.1"/>
    <property type="gene ID" value="ACOM031568"/>
</dbReference>
<feature type="region of interest" description="Disordered" evidence="1">
    <location>
        <begin position="216"/>
        <end position="236"/>
    </location>
</feature>
<name>A0A8W7PH17_ANOCL</name>
<evidence type="ECO:0000256" key="1">
    <source>
        <dbReference type="SAM" id="MobiDB-lite"/>
    </source>
</evidence>
<organism evidence="2">
    <name type="scientific">Anopheles coluzzii</name>
    <name type="common">African malaria mosquito</name>
    <dbReference type="NCBI Taxonomy" id="1518534"/>
    <lineage>
        <taxon>Eukaryota</taxon>
        <taxon>Metazoa</taxon>
        <taxon>Ecdysozoa</taxon>
        <taxon>Arthropoda</taxon>
        <taxon>Hexapoda</taxon>
        <taxon>Insecta</taxon>
        <taxon>Pterygota</taxon>
        <taxon>Neoptera</taxon>
        <taxon>Endopterygota</taxon>
        <taxon>Diptera</taxon>
        <taxon>Nematocera</taxon>
        <taxon>Culicoidea</taxon>
        <taxon>Culicidae</taxon>
        <taxon>Anophelinae</taxon>
        <taxon>Anopheles</taxon>
    </lineage>
</organism>
<proteinExistence type="predicted"/>
<reference evidence="2" key="1">
    <citation type="submission" date="2022-08" db="UniProtKB">
        <authorList>
            <consortium name="EnsemblMetazoa"/>
        </authorList>
    </citation>
    <scope>IDENTIFICATION</scope>
</reference>
<sequence>MKTVYPWKLQILVRRRAQMVMMVMVMVMMVVMKMLVLRGVALPVAIVMRHADDAPAMTHTERWRFCCADSRLSVLSMARSRFFRLVVERMSTWGIIKVHNIKVLSIWLSSTDVKPTLSLSFSGKIAMIHQAHAGPSVTSSQFSSRSGILPKLLKISHRMLSGRLWCHSIAFSSTFSCRSRTSCSRSSASVLPPCIFSSSKNSTCAVSYPSRSWRVSTRNRRPPTVERMEHPSPSCTQSRMSSIVPYSTYRWRPFWAGRAMPNRRSPLSIARRTINR</sequence>